<dbReference type="AlphaFoldDB" id="A0A4Q4TKU0"/>
<evidence type="ECO:0000313" key="3">
    <source>
        <dbReference type="EMBL" id="RYP07228.1"/>
    </source>
</evidence>
<feature type="compositionally biased region" description="Basic and acidic residues" evidence="2">
    <location>
        <begin position="345"/>
        <end position="366"/>
    </location>
</feature>
<dbReference type="EMBL" id="QJNU01000103">
    <property type="protein sequence ID" value="RYP07228.1"/>
    <property type="molecule type" value="Genomic_DNA"/>
</dbReference>
<feature type="compositionally biased region" description="Basic and acidic residues" evidence="2">
    <location>
        <begin position="236"/>
        <end position="250"/>
    </location>
</feature>
<evidence type="ECO:0000313" key="4">
    <source>
        <dbReference type="Proteomes" id="UP000293360"/>
    </source>
</evidence>
<keyword evidence="1" id="KW-0175">Coiled coil</keyword>
<feature type="compositionally biased region" description="Polar residues" evidence="2">
    <location>
        <begin position="333"/>
        <end position="344"/>
    </location>
</feature>
<dbReference type="Proteomes" id="UP000293360">
    <property type="component" value="Unassembled WGS sequence"/>
</dbReference>
<reference evidence="3 4" key="1">
    <citation type="submission" date="2018-06" db="EMBL/GenBank/DDBJ databases">
        <title>Complete Genomes of Monosporascus.</title>
        <authorList>
            <person name="Robinson A.J."/>
            <person name="Natvig D.O."/>
        </authorList>
    </citation>
    <scope>NUCLEOTIDE SEQUENCE [LARGE SCALE GENOMIC DNA]</scope>
    <source>
        <strain evidence="3 4">CBS 110550</strain>
    </source>
</reference>
<name>A0A4Q4TKU0_9PEZI</name>
<feature type="compositionally biased region" description="Basic and acidic residues" evidence="2">
    <location>
        <begin position="259"/>
        <end position="271"/>
    </location>
</feature>
<feature type="coiled-coil region" evidence="1">
    <location>
        <begin position="731"/>
        <end position="761"/>
    </location>
</feature>
<dbReference type="PANTHER" id="PTHR45615">
    <property type="entry name" value="MYOSIN HEAVY CHAIN, NON-MUSCLE"/>
    <property type="match status" value="1"/>
</dbReference>
<evidence type="ECO:0000256" key="2">
    <source>
        <dbReference type="SAM" id="MobiDB-lite"/>
    </source>
</evidence>
<feature type="region of interest" description="Disordered" evidence="2">
    <location>
        <begin position="76"/>
        <end position="123"/>
    </location>
</feature>
<sequence>MADMGKDTKTETETAEREGKRQCVSERNQEFIEKTIQELDLTEDRIDASDDAQLKEWLTRKFKGVTDRLARIENEKDDFKKDAKDNADNAKKLEQQIADLKNRKGDLFDETLGPMKEDHERDRKMWDEKEEMRQVALQEQEEAAKTREDIFKAGMAKLRREVKDKEKRVEEAEAAFSAQKESVRELGKTKRELEKTKQEIDNINRQYDKLQEEKGAVDRQLAEARVNWEAVNKVARDTEADNKNIKENNENLRTQLENLTREKNGLEESSRNEISSLQEKIQEIERESALFGSRRGSNDDRASTGTGRNDLGDFEFNGNASQPSQHSDEENEGSQCGRSQSGTSRKSDSGATRRLEEQLREKDEELATVKATAAALEQLEQLREKEGKVARTKGNVTALEDQLQQLKEKEGELAKAKDDNTATLENQARQLQEKEGELTNAKAGIAVLEKQLEQLQEEEEELTQAKTNIAALEDQLQQLKEKDGELAKAKDGEIAALEDQVWQLKKKEEELDRVKDDIAALNDKLNEKNDELIKTQQNVASLEEEVREQTNINDAEVRRRRDETTQLQTDLRQANEEVEKLQADLQEARERAVPGGGNTGTGVRGQDVAAAEAFFNAKMADFAGHLDRLRESHEGSRDIQDLRDAVAASGARAEAMFPEMARRLDGFVRSTRDRLNDMFHDVRGNGAQALRDRLQEMRDRLGRAEHFRDAYRAKLDGGEAGADTGQLQDRVRALTASAATLREQIQKLEELLQALEAKRREWPGVEGDSSRSFQSTLEQIELARQAEDIQVAGLQAGIRVLEDELASKAGQVPPPPPQDELLRLQGQLDQARSDFQAVQDEAGQFVGDFVARLTDLSTLAREQITGRLDDQIYEFQTQNQNQSSAETASEDRLKSQALAELLHDRRQWTQDVMEAADAMRTGAADRHFAHQGTQTDLAGDAGGFRFGTGGETWCSRHNVRVGRCCEGDWILRGLNSLAFLFMIATAIAEIRQYNAWRDGNAVTRALYMTVDDNTYCLRTPNYDWFLEWLATLLGRR</sequence>
<protein>
    <submittedName>
        <fullName evidence="3">Uncharacterized protein</fullName>
    </submittedName>
</protein>
<accession>A0A4Q4TKU0</accession>
<feature type="region of interest" description="Disordered" evidence="2">
    <location>
        <begin position="1"/>
        <end position="26"/>
    </location>
</feature>
<dbReference type="OrthoDB" id="361242at2759"/>
<organism evidence="3 4">
    <name type="scientific">Monosporascus ibericus</name>
    <dbReference type="NCBI Taxonomy" id="155417"/>
    <lineage>
        <taxon>Eukaryota</taxon>
        <taxon>Fungi</taxon>
        <taxon>Dikarya</taxon>
        <taxon>Ascomycota</taxon>
        <taxon>Pezizomycotina</taxon>
        <taxon>Sordariomycetes</taxon>
        <taxon>Xylariomycetidae</taxon>
        <taxon>Xylariales</taxon>
        <taxon>Xylariales incertae sedis</taxon>
        <taxon>Monosporascus</taxon>
    </lineage>
</organism>
<feature type="compositionally biased region" description="Basic and acidic residues" evidence="2">
    <location>
        <begin position="76"/>
        <end position="107"/>
    </location>
</feature>
<proteinExistence type="predicted"/>
<keyword evidence="4" id="KW-1185">Reference proteome</keyword>
<dbReference type="PANTHER" id="PTHR45615:SF80">
    <property type="entry name" value="GRIP DOMAIN-CONTAINING PROTEIN"/>
    <property type="match status" value="1"/>
</dbReference>
<dbReference type="Gene3D" id="1.10.287.1490">
    <property type="match status" value="1"/>
</dbReference>
<gene>
    <name evidence="3" type="ORF">DL764_002674</name>
</gene>
<evidence type="ECO:0000256" key="1">
    <source>
        <dbReference type="SAM" id="Coils"/>
    </source>
</evidence>
<feature type="region of interest" description="Disordered" evidence="2">
    <location>
        <begin position="236"/>
        <end position="366"/>
    </location>
</feature>
<comment type="caution">
    <text evidence="3">The sequence shown here is derived from an EMBL/GenBank/DDBJ whole genome shotgun (WGS) entry which is preliminary data.</text>
</comment>
<dbReference type="STRING" id="155417.A0A4Q4TKU0"/>